<dbReference type="Proteomes" id="UP000242317">
    <property type="component" value="Unassembled WGS sequence"/>
</dbReference>
<dbReference type="Gene3D" id="3.40.50.1240">
    <property type="entry name" value="Phosphoglycerate mutase-like"/>
    <property type="match status" value="1"/>
</dbReference>
<dbReference type="SMART" id="SM00855">
    <property type="entry name" value="PGAM"/>
    <property type="match status" value="1"/>
</dbReference>
<protein>
    <submittedName>
        <fullName evidence="2">Broad specificity phosphatase PhoE</fullName>
    </submittedName>
</protein>
<keyword evidence="3" id="KW-1185">Reference proteome</keyword>
<dbReference type="AlphaFoldDB" id="A0A1G6GSB4"/>
<dbReference type="Pfam" id="PF00300">
    <property type="entry name" value="His_Phos_1"/>
    <property type="match status" value="1"/>
</dbReference>
<dbReference type="InterPro" id="IPR013078">
    <property type="entry name" value="His_Pase_superF_clade-1"/>
</dbReference>
<sequence>MSVADIKGSKSMTTIYLIRHGQASFGAANYDQLSSKGEQQATLLGQYLAKILKEQPMAYAGTMQRHQQTAQLALAESFPELAVNSDQGWNEFHHQQVFAKFDERFNQPDELKMAILQEKNPRAYLASIFDQAIERWVGNEFDHEYDESWTAFSTRVNGAFDALCADFATKKPRYAVVFSSGGVISTIVGHLLGLDAKSIFQLNWSIANTSITTIRLKGNDRQLLSLNEHHFIKAENADLLTWI</sequence>
<dbReference type="SUPFAM" id="SSF53254">
    <property type="entry name" value="Phosphoglycerate mutase-like"/>
    <property type="match status" value="1"/>
</dbReference>
<dbReference type="PANTHER" id="PTHR20935">
    <property type="entry name" value="PHOSPHOGLYCERATE MUTASE-RELATED"/>
    <property type="match status" value="1"/>
</dbReference>
<dbReference type="GO" id="GO:0016787">
    <property type="term" value="F:hydrolase activity"/>
    <property type="evidence" value="ECO:0007669"/>
    <property type="project" value="UniProtKB-KW"/>
</dbReference>
<keyword evidence="1" id="KW-0378">Hydrolase</keyword>
<evidence type="ECO:0000313" key="2">
    <source>
        <dbReference type="EMBL" id="SDB84834.1"/>
    </source>
</evidence>
<dbReference type="CDD" id="cd07067">
    <property type="entry name" value="HP_PGM_like"/>
    <property type="match status" value="1"/>
</dbReference>
<reference evidence="3" key="1">
    <citation type="submission" date="2016-09" db="EMBL/GenBank/DDBJ databases">
        <authorList>
            <person name="Varghese N."/>
            <person name="Submissions S."/>
        </authorList>
    </citation>
    <scope>NUCLEOTIDE SEQUENCE [LARGE SCALE GENOMIC DNA]</scope>
    <source>
        <strain evidence="3">ANC 3699</strain>
    </source>
</reference>
<proteinExistence type="predicted"/>
<evidence type="ECO:0000313" key="3">
    <source>
        <dbReference type="Proteomes" id="UP000242317"/>
    </source>
</evidence>
<organism evidence="2 3">
    <name type="scientific">Acinetobacter marinus</name>
    <dbReference type="NCBI Taxonomy" id="281375"/>
    <lineage>
        <taxon>Bacteria</taxon>
        <taxon>Pseudomonadati</taxon>
        <taxon>Pseudomonadota</taxon>
        <taxon>Gammaproteobacteria</taxon>
        <taxon>Moraxellales</taxon>
        <taxon>Moraxellaceae</taxon>
        <taxon>Acinetobacter</taxon>
    </lineage>
</organism>
<evidence type="ECO:0000256" key="1">
    <source>
        <dbReference type="ARBA" id="ARBA00022801"/>
    </source>
</evidence>
<name>A0A1G6GSB4_9GAMM</name>
<dbReference type="InterPro" id="IPR051021">
    <property type="entry name" value="Mito_Ser/Thr_phosphatase"/>
</dbReference>
<dbReference type="InterPro" id="IPR029033">
    <property type="entry name" value="His_PPase_superfam"/>
</dbReference>
<accession>A0A1G6GSB4</accession>
<dbReference type="PANTHER" id="PTHR20935:SF0">
    <property type="entry name" value="SERINE_THREONINE-PROTEIN PHOSPHATASE PGAM5, MITOCHONDRIAL"/>
    <property type="match status" value="1"/>
</dbReference>
<dbReference type="EMBL" id="FMYK01000001">
    <property type="protein sequence ID" value="SDB84834.1"/>
    <property type="molecule type" value="Genomic_DNA"/>
</dbReference>
<gene>
    <name evidence="2" type="ORF">SAMN05421749_101347</name>
</gene>